<dbReference type="GO" id="GO:0046872">
    <property type="term" value="F:metal ion binding"/>
    <property type="evidence" value="ECO:0007669"/>
    <property type="project" value="UniProtKB-KW"/>
</dbReference>
<keyword evidence="1" id="KW-0408">Iron</keyword>
<organism evidence="3">
    <name type="scientific">Chaetoceros debilis</name>
    <dbReference type="NCBI Taxonomy" id="122233"/>
    <lineage>
        <taxon>Eukaryota</taxon>
        <taxon>Sar</taxon>
        <taxon>Stramenopiles</taxon>
        <taxon>Ochrophyta</taxon>
        <taxon>Bacillariophyta</taxon>
        <taxon>Coscinodiscophyceae</taxon>
        <taxon>Chaetocerotophycidae</taxon>
        <taxon>Chaetocerotales</taxon>
        <taxon>Chaetocerotaceae</taxon>
        <taxon>Chaetoceros</taxon>
    </lineage>
</organism>
<dbReference type="Gene3D" id="2.60.120.620">
    <property type="entry name" value="q2cbj1_9rhob like domain"/>
    <property type="match status" value="1"/>
</dbReference>
<accession>A0A7S3Q8Z6</accession>
<proteinExistence type="inferred from homology"/>
<reference evidence="3" key="1">
    <citation type="submission" date="2021-01" db="EMBL/GenBank/DDBJ databases">
        <authorList>
            <person name="Corre E."/>
            <person name="Pelletier E."/>
            <person name="Niang G."/>
            <person name="Scheremetjew M."/>
            <person name="Finn R."/>
            <person name="Kale V."/>
            <person name="Holt S."/>
            <person name="Cochrane G."/>
            <person name="Meng A."/>
            <person name="Brown T."/>
            <person name="Cohen L."/>
        </authorList>
    </citation>
    <scope>NUCLEOTIDE SEQUENCE</scope>
    <source>
        <strain evidence="3">MM31A-1</strain>
    </source>
</reference>
<dbReference type="EMBL" id="HBIO01017761">
    <property type="protein sequence ID" value="CAE0468777.1"/>
    <property type="molecule type" value="Transcribed_RNA"/>
</dbReference>
<dbReference type="GO" id="GO:0016491">
    <property type="term" value="F:oxidoreductase activity"/>
    <property type="evidence" value="ECO:0007669"/>
    <property type="project" value="UniProtKB-KW"/>
</dbReference>
<comment type="similarity">
    <text evidence="1">Belongs to the iron/ascorbate-dependent oxidoreductase family.</text>
</comment>
<evidence type="ECO:0000313" key="3">
    <source>
        <dbReference type="EMBL" id="CAE0468777.1"/>
    </source>
</evidence>
<feature type="domain" description="Fe2OG dioxygenase" evidence="2">
    <location>
        <begin position="174"/>
        <end position="287"/>
    </location>
</feature>
<dbReference type="PROSITE" id="PS51471">
    <property type="entry name" value="FE2OG_OXY"/>
    <property type="match status" value="1"/>
</dbReference>
<name>A0A7S3Q8Z6_9STRA</name>
<protein>
    <recommendedName>
        <fullName evidence="2">Fe2OG dioxygenase domain-containing protein</fullName>
    </recommendedName>
</protein>
<dbReference type="AlphaFoldDB" id="A0A7S3Q8Z6"/>
<sequence length="289" mass="32434">MINTNIMTASTTILECCADNTTSNADDNDHVEAKMKIVREGVEKEIPKGVLRKKLRKQRHLVIEKCIVPSYLDSLFPTILDLFDPQTVNYNGGVAQIKEWKISCYLEVMKGGIPCTNPNLKLLSICRPLLDTCDDLFQSWYTQQHACNGNRNRYGRNNINGIDGSTRSTGSTMRVDRLMTFITRYTPAPGEEALLKHVDGAGKVDGSVVVGLPIDRWSGQTEEEHSFEGHGGGLTFWDGKDSNKRPLEIDYDTRSGDVAFIDRAVWHQANPITKGTRWALVIFYKVSYS</sequence>
<gene>
    <name evidence="3" type="ORF">CDEB00056_LOCUS13630</name>
</gene>
<evidence type="ECO:0000256" key="1">
    <source>
        <dbReference type="RuleBase" id="RU003682"/>
    </source>
</evidence>
<keyword evidence="1" id="KW-0479">Metal-binding</keyword>
<evidence type="ECO:0000259" key="2">
    <source>
        <dbReference type="PROSITE" id="PS51471"/>
    </source>
</evidence>
<dbReference type="InterPro" id="IPR005123">
    <property type="entry name" value="Oxoglu/Fe-dep_dioxygenase_dom"/>
</dbReference>
<keyword evidence="1" id="KW-0560">Oxidoreductase</keyword>